<protein>
    <recommendedName>
        <fullName evidence="1">T6SS Phospholipase effector Tle1-like catalytic domain-containing protein</fullName>
    </recommendedName>
</protein>
<dbReference type="InterPro" id="IPR027417">
    <property type="entry name" value="P-loop_NTPase"/>
</dbReference>
<evidence type="ECO:0000313" key="3">
    <source>
        <dbReference type="Proteomes" id="UP000277580"/>
    </source>
</evidence>
<accession>A0A3N4KPP9</accession>
<dbReference type="Pfam" id="PF09994">
    <property type="entry name" value="T6SS_Tle1-like_cat"/>
    <property type="match status" value="1"/>
</dbReference>
<dbReference type="Proteomes" id="UP000277580">
    <property type="component" value="Unassembled WGS sequence"/>
</dbReference>
<dbReference type="InterPro" id="IPR018712">
    <property type="entry name" value="Tle1-like_cat"/>
</dbReference>
<dbReference type="PANTHER" id="PTHR33840">
    <property type="match status" value="1"/>
</dbReference>
<dbReference type="Gene3D" id="3.40.50.300">
    <property type="entry name" value="P-loop containing nucleotide triphosphate hydrolases"/>
    <property type="match status" value="1"/>
</dbReference>
<organism evidence="2 3">
    <name type="scientific">Morchella conica CCBAS932</name>
    <dbReference type="NCBI Taxonomy" id="1392247"/>
    <lineage>
        <taxon>Eukaryota</taxon>
        <taxon>Fungi</taxon>
        <taxon>Dikarya</taxon>
        <taxon>Ascomycota</taxon>
        <taxon>Pezizomycotina</taxon>
        <taxon>Pezizomycetes</taxon>
        <taxon>Pezizales</taxon>
        <taxon>Morchellaceae</taxon>
        <taxon>Morchella</taxon>
    </lineage>
</organism>
<dbReference type="STRING" id="1392247.A0A3N4KPP9"/>
<gene>
    <name evidence="2" type="ORF">P167DRAFT_565804</name>
</gene>
<sequence length="890" mass="99987">MSGGTATSPVRLIICVDGTWDTSEGSYDAIKGALSGAADNVKSINDMVKSGAVGDTSGKTYDQRAHYFQGVGTEESARPANVDYPGMHLVVRATSTFQGATGEGYLDILKKAYKVCCSELQQWENDEIFMFGFSRGAFIVRALASFLQYVGVIKPEHMKTDADFDTRFYDLIRKYYELTKKVQLLGLSDRPKYLTSYCQPSPRVRFIGVFDTVKAVFQLPVHNTLKNGVPIIDFEQDAPHLVDHFRHALALNEGRPLFSPTLWKSEVKLAGSSYEEAWFLGFHHDIGGGSERQGLGLWPLQWMLRAAMDKGLVLDTEKERYNVLFSGEGNVFESAHASEMAMKMTDMIHYHTSKVGEMFKLYLNESSWGLLDTPRNYLEYLTKAPYVQHTKARVFLHPSTYLVFDISLSLRIQLYEWRFFRNFIRDRYLVIPENVLPWWENQAVESILKEASSVEHMRLLIYGRPAIGKSSLISRTFGKWVKSDPSSGAAPAVGAVVSEIDKSICSDIGTPISIPENDLVRVHYSDGFGPGGSDSFEVVEQFLTQYRGRTNPEDKLHAIWYCIDCTEDKTNASEKAFFNLDFGEIPVVVVLMKEEELKTKIRKELSGRRAADEKQVGERFNQIIEKKKAELAKLSPRSWVSIGSSVNTIKILLSETSRNLVDTAAQLTQLKAQRVSVKPKVALATAESIRAYAIWKKSKFDGEKIDFLRNAKDEPKLSRLLMRPVLDSFNMRFPGDDALIQSLLSKSWRDLDSYPANLWDKNIPGDLILMCMLDTIIIMARAFNHTQIRQPLGAIAQPLNTIALQLACTWYTLVTLNKQKAMHSRIKSMLSEKDWSPKDISMGSLQMKVIEAVEVGLESAETFLEDIGTGALDGVKKVVGGIGSRIPLFS</sequence>
<dbReference type="AlphaFoldDB" id="A0A3N4KPP9"/>
<dbReference type="OrthoDB" id="59699at2759"/>
<reference evidence="2 3" key="1">
    <citation type="journal article" date="2018" name="Nat. Ecol. Evol.">
        <title>Pezizomycetes genomes reveal the molecular basis of ectomycorrhizal truffle lifestyle.</title>
        <authorList>
            <person name="Murat C."/>
            <person name="Payen T."/>
            <person name="Noel B."/>
            <person name="Kuo A."/>
            <person name="Morin E."/>
            <person name="Chen J."/>
            <person name="Kohler A."/>
            <person name="Krizsan K."/>
            <person name="Balestrini R."/>
            <person name="Da Silva C."/>
            <person name="Montanini B."/>
            <person name="Hainaut M."/>
            <person name="Levati E."/>
            <person name="Barry K.W."/>
            <person name="Belfiori B."/>
            <person name="Cichocki N."/>
            <person name="Clum A."/>
            <person name="Dockter R.B."/>
            <person name="Fauchery L."/>
            <person name="Guy J."/>
            <person name="Iotti M."/>
            <person name="Le Tacon F."/>
            <person name="Lindquist E.A."/>
            <person name="Lipzen A."/>
            <person name="Malagnac F."/>
            <person name="Mello A."/>
            <person name="Molinier V."/>
            <person name="Miyauchi S."/>
            <person name="Poulain J."/>
            <person name="Riccioni C."/>
            <person name="Rubini A."/>
            <person name="Sitrit Y."/>
            <person name="Splivallo R."/>
            <person name="Traeger S."/>
            <person name="Wang M."/>
            <person name="Zifcakova L."/>
            <person name="Wipf D."/>
            <person name="Zambonelli A."/>
            <person name="Paolocci F."/>
            <person name="Nowrousian M."/>
            <person name="Ottonello S."/>
            <person name="Baldrian P."/>
            <person name="Spatafora J.W."/>
            <person name="Henrissat B."/>
            <person name="Nagy L.G."/>
            <person name="Aury J.M."/>
            <person name="Wincker P."/>
            <person name="Grigoriev I.V."/>
            <person name="Bonfante P."/>
            <person name="Martin F.M."/>
        </authorList>
    </citation>
    <scope>NUCLEOTIDE SEQUENCE [LARGE SCALE GENOMIC DNA]</scope>
    <source>
        <strain evidence="2 3">CCBAS932</strain>
    </source>
</reference>
<dbReference type="EMBL" id="ML119135">
    <property type="protein sequence ID" value="RPB11448.1"/>
    <property type="molecule type" value="Genomic_DNA"/>
</dbReference>
<name>A0A3N4KPP9_9PEZI</name>
<keyword evidence="3" id="KW-1185">Reference proteome</keyword>
<feature type="domain" description="T6SS Phospholipase effector Tle1-like catalytic" evidence="1">
    <location>
        <begin position="11"/>
        <end position="305"/>
    </location>
</feature>
<dbReference type="SUPFAM" id="SSF52540">
    <property type="entry name" value="P-loop containing nucleoside triphosphate hydrolases"/>
    <property type="match status" value="1"/>
</dbReference>
<evidence type="ECO:0000259" key="1">
    <source>
        <dbReference type="Pfam" id="PF09994"/>
    </source>
</evidence>
<evidence type="ECO:0000313" key="2">
    <source>
        <dbReference type="EMBL" id="RPB11448.1"/>
    </source>
</evidence>
<dbReference type="PANTHER" id="PTHR33840:SF1">
    <property type="entry name" value="TLE1 PHOSPHOLIPASE DOMAIN-CONTAINING PROTEIN"/>
    <property type="match status" value="1"/>
</dbReference>
<dbReference type="InParanoid" id="A0A3N4KPP9"/>
<proteinExistence type="predicted"/>